<sequence length="67" mass="7861">MDGRRFTNQFGKVTCATQLYESGTFEEQDYVKNWSLKHRCSSLQELKKHTGESCLRRPSTTNLETRM</sequence>
<comment type="caution">
    <text evidence="1">The sequence shown here is derived from an EMBL/GenBank/DDBJ whole genome shotgun (WGS) entry which is preliminary data.</text>
</comment>
<accession>A0AAD9R2K6</accession>
<organism evidence="1 2">
    <name type="scientific">Acropora cervicornis</name>
    <name type="common">Staghorn coral</name>
    <dbReference type="NCBI Taxonomy" id="6130"/>
    <lineage>
        <taxon>Eukaryota</taxon>
        <taxon>Metazoa</taxon>
        <taxon>Cnidaria</taxon>
        <taxon>Anthozoa</taxon>
        <taxon>Hexacorallia</taxon>
        <taxon>Scleractinia</taxon>
        <taxon>Astrocoeniina</taxon>
        <taxon>Acroporidae</taxon>
        <taxon>Acropora</taxon>
    </lineage>
</organism>
<keyword evidence="2" id="KW-1185">Reference proteome</keyword>
<dbReference type="AlphaFoldDB" id="A0AAD9R2K6"/>
<dbReference type="Proteomes" id="UP001249851">
    <property type="component" value="Unassembled WGS sequence"/>
</dbReference>
<evidence type="ECO:0000313" key="1">
    <source>
        <dbReference type="EMBL" id="KAK2571994.1"/>
    </source>
</evidence>
<name>A0AAD9R2K6_ACRCE</name>
<reference evidence="1" key="1">
    <citation type="journal article" date="2023" name="G3 (Bethesda)">
        <title>Whole genome assembly and annotation of the endangered Caribbean coral Acropora cervicornis.</title>
        <authorList>
            <person name="Selwyn J.D."/>
            <person name="Vollmer S.V."/>
        </authorList>
    </citation>
    <scope>NUCLEOTIDE SEQUENCE</scope>
    <source>
        <strain evidence="1">K2</strain>
    </source>
</reference>
<protein>
    <submittedName>
        <fullName evidence="1">Uncharacterized protein</fullName>
    </submittedName>
</protein>
<dbReference type="EMBL" id="JARQWQ010000005">
    <property type="protein sequence ID" value="KAK2571994.1"/>
    <property type="molecule type" value="Genomic_DNA"/>
</dbReference>
<evidence type="ECO:0000313" key="2">
    <source>
        <dbReference type="Proteomes" id="UP001249851"/>
    </source>
</evidence>
<gene>
    <name evidence="1" type="ORF">P5673_003415</name>
</gene>
<proteinExistence type="predicted"/>
<reference evidence="1" key="2">
    <citation type="journal article" date="2023" name="Science">
        <title>Genomic signatures of disease resistance in endangered staghorn corals.</title>
        <authorList>
            <person name="Vollmer S.V."/>
            <person name="Selwyn J.D."/>
            <person name="Despard B.A."/>
            <person name="Roesel C.L."/>
        </authorList>
    </citation>
    <scope>NUCLEOTIDE SEQUENCE</scope>
    <source>
        <strain evidence="1">K2</strain>
    </source>
</reference>